<dbReference type="GeneID" id="13290098"/>
<proteinExistence type="predicted"/>
<name>E4ZZ42_LEPMJ</name>
<dbReference type="EMBL" id="FP929129">
    <property type="protein sequence ID" value="CBX96637.1"/>
    <property type="molecule type" value="Genomic_DNA"/>
</dbReference>
<dbReference type="InParanoid" id="E4ZZ42"/>
<protein>
    <submittedName>
        <fullName evidence="2">Uncharacterized protein</fullName>
    </submittedName>
</protein>
<sequence>MEHKRRKIDLFATHRARNGGADDSFLDPTSNPNLNLPSGSDTESEPDQEVTAQKYLNMKRDDDADRPVETVFGPDVNLRRSKGGTMYAEQVRGDGGKRKRRALREGEDKVEVRMEQGRDKAKDDGIEEQSGNLYPSLPPSLFTHLFPPLPATVSFSTPQPPAIPSSPPISSILPPFLHPARNPTATKFHHSSAAIDPRGAYNRPIRPLPRRSEQSKVDKKSEAATQRIVSGSFESIGEDLRGGDRFRERGYRLQQSRGGGGLKETEVKEKEGKGGEVVDKNSDEEGGGKENAARHWLRNWLRRL</sequence>
<feature type="compositionally biased region" description="Basic and acidic residues" evidence="1">
    <location>
        <begin position="210"/>
        <end position="222"/>
    </location>
</feature>
<feature type="compositionally biased region" description="Basic and acidic residues" evidence="1">
    <location>
        <begin position="263"/>
        <end position="292"/>
    </location>
</feature>
<gene>
    <name evidence="2" type="ORF">LEMA_P109020.1</name>
</gene>
<keyword evidence="3" id="KW-1185">Reference proteome</keyword>
<dbReference type="Proteomes" id="UP000002668">
    <property type="component" value="Genome"/>
</dbReference>
<feature type="compositionally biased region" description="Basic and acidic residues" evidence="1">
    <location>
        <begin position="103"/>
        <end position="124"/>
    </location>
</feature>
<evidence type="ECO:0000313" key="2">
    <source>
        <dbReference type="EMBL" id="CBX96637.1"/>
    </source>
</evidence>
<evidence type="ECO:0000313" key="3">
    <source>
        <dbReference type="Proteomes" id="UP000002668"/>
    </source>
</evidence>
<accession>E4ZZ42</accession>
<dbReference type="VEuPathDB" id="FungiDB:LEMA_P109020.1"/>
<dbReference type="eggNOG" id="ENOG502RIRC">
    <property type="taxonomic scope" value="Eukaryota"/>
</dbReference>
<dbReference type="AlphaFoldDB" id="E4ZZ42"/>
<dbReference type="OrthoDB" id="3795282at2759"/>
<feature type="region of interest" description="Disordered" evidence="1">
    <location>
        <begin position="246"/>
        <end position="292"/>
    </location>
</feature>
<organism evidence="3">
    <name type="scientific">Leptosphaeria maculans (strain JN3 / isolate v23.1.3 / race Av1-4-5-6-7-8)</name>
    <name type="common">Blackleg fungus</name>
    <name type="synonym">Phoma lingam</name>
    <dbReference type="NCBI Taxonomy" id="985895"/>
    <lineage>
        <taxon>Eukaryota</taxon>
        <taxon>Fungi</taxon>
        <taxon>Dikarya</taxon>
        <taxon>Ascomycota</taxon>
        <taxon>Pezizomycotina</taxon>
        <taxon>Dothideomycetes</taxon>
        <taxon>Pleosporomycetidae</taxon>
        <taxon>Pleosporales</taxon>
        <taxon>Pleosporineae</taxon>
        <taxon>Leptosphaeriaceae</taxon>
        <taxon>Plenodomus</taxon>
        <taxon>Plenodomus lingam/Leptosphaeria maculans species complex</taxon>
    </lineage>
</organism>
<dbReference type="OMA" id="MREEETW"/>
<evidence type="ECO:0000256" key="1">
    <source>
        <dbReference type="SAM" id="MobiDB-lite"/>
    </source>
</evidence>
<feature type="compositionally biased region" description="Pro residues" evidence="1">
    <location>
        <begin position="158"/>
        <end position="167"/>
    </location>
</feature>
<feature type="region of interest" description="Disordered" evidence="1">
    <location>
        <begin position="157"/>
        <end position="230"/>
    </location>
</feature>
<dbReference type="HOGENOM" id="CLU_915484_0_0_1"/>
<reference evidence="3" key="1">
    <citation type="journal article" date="2011" name="Nat. Commun.">
        <title>Effector diversification within compartments of the Leptosphaeria maculans genome affected by Repeat-Induced Point mutations.</title>
        <authorList>
            <person name="Rouxel T."/>
            <person name="Grandaubert J."/>
            <person name="Hane J.K."/>
            <person name="Hoede C."/>
            <person name="van de Wouw A.P."/>
            <person name="Couloux A."/>
            <person name="Dominguez V."/>
            <person name="Anthouard V."/>
            <person name="Bally P."/>
            <person name="Bourras S."/>
            <person name="Cozijnsen A.J."/>
            <person name="Ciuffetti L.M."/>
            <person name="Degrave A."/>
            <person name="Dilmaghani A."/>
            <person name="Duret L."/>
            <person name="Fudal I."/>
            <person name="Goodwin S.B."/>
            <person name="Gout L."/>
            <person name="Glaser N."/>
            <person name="Linglin J."/>
            <person name="Kema G.H.J."/>
            <person name="Lapalu N."/>
            <person name="Lawrence C.B."/>
            <person name="May K."/>
            <person name="Meyer M."/>
            <person name="Ollivier B."/>
            <person name="Poulain J."/>
            <person name="Schoch C.L."/>
            <person name="Simon A."/>
            <person name="Spatafora J.W."/>
            <person name="Stachowiak A."/>
            <person name="Turgeon B.G."/>
            <person name="Tyler B.M."/>
            <person name="Vincent D."/>
            <person name="Weissenbach J."/>
            <person name="Amselem J."/>
            <person name="Quesneville H."/>
            <person name="Oliver R.P."/>
            <person name="Wincker P."/>
            <person name="Balesdent M.-H."/>
            <person name="Howlett B.J."/>
        </authorList>
    </citation>
    <scope>NUCLEOTIDE SEQUENCE [LARGE SCALE GENOMIC DNA]</scope>
    <source>
        <strain evidence="3">JN3 / isolate v23.1.3 / race Av1-4-5-6-7-8</strain>
    </source>
</reference>
<feature type="compositionally biased region" description="Polar residues" evidence="1">
    <location>
        <begin position="27"/>
        <end position="41"/>
    </location>
</feature>
<feature type="compositionally biased region" description="Basic and acidic residues" evidence="1">
    <location>
        <begin position="58"/>
        <end position="68"/>
    </location>
</feature>
<feature type="region of interest" description="Disordered" evidence="1">
    <location>
        <begin position="1"/>
        <end position="135"/>
    </location>
</feature>